<accession>A0A074WG88</accession>
<dbReference type="EMBL" id="KL584716">
    <property type="protein sequence ID" value="KEQ70589.1"/>
    <property type="molecule type" value="Genomic_DNA"/>
</dbReference>
<sequence length="244" mass="26384">MSSKATVKNVQIEEFAKATELPALSTVVNGRDGRIWSQQRLYSHRFSPDQGMYEPALSTRRIDRVICGRETTYQAYSYNMHLINTLLLGAGAVYAATTPQYLNIGTLNSNTPSGINTPAYATITFPITDSKTKASTTCTVKWDWTKKPTTSWTACKDNSFSIKVSNYKTLTDFKVDMQHQYNTKTGKKCINPNGTGCTTTLASTTVSKSAAGFQSYCGASGACGAVGKKGVKVAVSSSKTGTQK</sequence>
<reference evidence="1 2" key="1">
    <citation type="journal article" date="2014" name="BMC Genomics">
        <title>Genome sequencing of four Aureobasidium pullulans varieties: biotechnological potential, stress tolerance, and description of new species.</title>
        <authorList>
            <person name="Gostin Ar C."/>
            <person name="Ohm R.A."/>
            <person name="Kogej T."/>
            <person name="Sonjak S."/>
            <person name="Turk M."/>
            <person name="Zajc J."/>
            <person name="Zalar P."/>
            <person name="Grube M."/>
            <person name="Sun H."/>
            <person name="Han J."/>
            <person name="Sharma A."/>
            <person name="Chiniquy J."/>
            <person name="Ngan C.Y."/>
            <person name="Lipzen A."/>
            <person name="Barry K."/>
            <person name="Grigoriev I.V."/>
            <person name="Gunde-Cimerman N."/>
        </authorList>
    </citation>
    <scope>NUCLEOTIDE SEQUENCE [LARGE SCALE GENOMIC DNA]</scope>
    <source>
        <strain evidence="1 2">CBS 147.97</strain>
    </source>
</reference>
<dbReference type="GeneID" id="25413976"/>
<protein>
    <submittedName>
        <fullName evidence="1">Uncharacterized protein</fullName>
    </submittedName>
</protein>
<proteinExistence type="predicted"/>
<evidence type="ECO:0000313" key="2">
    <source>
        <dbReference type="Proteomes" id="UP000027730"/>
    </source>
</evidence>
<dbReference type="Proteomes" id="UP000027730">
    <property type="component" value="Unassembled WGS sequence"/>
</dbReference>
<dbReference type="AlphaFoldDB" id="A0A074WG88"/>
<dbReference type="OrthoDB" id="3909746at2759"/>
<keyword evidence="2" id="KW-1185">Reference proteome</keyword>
<dbReference type="HOGENOM" id="CLU_099488_0_0_1"/>
<name>A0A074WG88_9PEZI</name>
<organism evidence="1 2">
    <name type="scientific">Aureobasidium namibiae CBS 147.97</name>
    <dbReference type="NCBI Taxonomy" id="1043004"/>
    <lineage>
        <taxon>Eukaryota</taxon>
        <taxon>Fungi</taxon>
        <taxon>Dikarya</taxon>
        <taxon>Ascomycota</taxon>
        <taxon>Pezizomycotina</taxon>
        <taxon>Dothideomycetes</taxon>
        <taxon>Dothideomycetidae</taxon>
        <taxon>Dothideales</taxon>
        <taxon>Saccotheciaceae</taxon>
        <taxon>Aureobasidium</taxon>
    </lineage>
</organism>
<gene>
    <name evidence="1" type="ORF">M436DRAFT_66002</name>
</gene>
<evidence type="ECO:0000313" key="1">
    <source>
        <dbReference type="EMBL" id="KEQ70589.1"/>
    </source>
</evidence>
<dbReference type="RefSeq" id="XP_013424905.1">
    <property type="nucleotide sequence ID" value="XM_013569451.1"/>
</dbReference>